<dbReference type="InParanoid" id="A0A067MCZ8"/>
<name>A0A067MCZ8_BOTB1</name>
<keyword evidence="2" id="KW-0812">Transmembrane</keyword>
<accession>A0A067MCZ8</accession>
<sequence>MSLISYARFRKDKPDRKVQAAAVAQSYLALSCSIALWVLAPHFGNNVECNNQVLFVIFGSFPVFPAARILSLVVLPIITVVYTASLYYDYFHGSWRRGEKREPLIVPRTTSRSPLPPSENDQQSKKPRTDGSLLIHLVFIVVIFALLILNAELFLIRNFNGSQQKWGFGQVLPMFLISIPLIGVWEAFSKYGLSKHVSAD</sequence>
<dbReference type="EMBL" id="KL198049">
    <property type="protein sequence ID" value="KDQ12585.1"/>
    <property type="molecule type" value="Genomic_DNA"/>
</dbReference>
<evidence type="ECO:0000256" key="1">
    <source>
        <dbReference type="SAM" id="MobiDB-lite"/>
    </source>
</evidence>
<keyword evidence="2" id="KW-1133">Transmembrane helix</keyword>
<protein>
    <submittedName>
        <fullName evidence="3">Uncharacterized protein</fullName>
    </submittedName>
</protein>
<keyword evidence="4" id="KW-1185">Reference proteome</keyword>
<feature type="transmembrane region" description="Helical" evidence="2">
    <location>
        <begin position="20"/>
        <end position="40"/>
    </location>
</feature>
<dbReference type="AlphaFoldDB" id="A0A067MCZ8"/>
<dbReference type="OrthoDB" id="5427664at2759"/>
<evidence type="ECO:0000256" key="2">
    <source>
        <dbReference type="SAM" id="Phobius"/>
    </source>
</evidence>
<dbReference type="Proteomes" id="UP000027195">
    <property type="component" value="Unassembled WGS sequence"/>
</dbReference>
<feature type="region of interest" description="Disordered" evidence="1">
    <location>
        <begin position="106"/>
        <end position="127"/>
    </location>
</feature>
<feature type="transmembrane region" description="Helical" evidence="2">
    <location>
        <begin position="168"/>
        <end position="188"/>
    </location>
</feature>
<dbReference type="HOGENOM" id="CLU_074646_0_0_1"/>
<feature type="transmembrane region" description="Helical" evidence="2">
    <location>
        <begin position="133"/>
        <end position="156"/>
    </location>
</feature>
<organism evidence="3 4">
    <name type="scientific">Botryobasidium botryosum (strain FD-172 SS1)</name>
    <dbReference type="NCBI Taxonomy" id="930990"/>
    <lineage>
        <taxon>Eukaryota</taxon>
        <taxon>Fungi</taxon>
        <taxon>Dikarya</taxon>
        <taxon>Basidiomycota</taxon>
        <taxon>Agaricomycotina</taxon>
        <taxon>Agaricomycetes</taxon>
        <taxon>Cantharellales</taxon>
        <taxon>Botryobasidiaceae</taxon>
        <taxon>Botryobasidium</taxon>
    </lineage>
</organism>
<gene>
    <name evidence="3" type="ORF">BOTBODRAFT_34313</name>
</gene>
<keyword evidence="2" id="KW-0472">Membrane</keyword>
<evidence type="ECO:0000313" key="4">
    <source>
        <dbReference type="Proteomes" id="UP000027195"/>
    </source>
</evidence>
<proteinExistence type="predicted"/>
<feature type="transmembrane region" description="Helical" evidence="2">
    <location>
        <begin position="69"/>
        <end position="91"/>
    </location>
</feature>
<reference evidence="4" key="1">
    <citation type="journal article" date="2014" name="Proc. Natl. Acad. Sci. U.S.A.">
        <title>Extensive sampling of basidiomycete genomes demonstrates inadequacy of the white-rot/brown-rot paradigm for wood decay fungi.</title>
        <authorList>
            <person name="Riley R."/>
            <person name="Salamov A.A."/>
            <person name="Brown D.W."/>
            <person name="Nagy L.G."/>
            <person name="Floudas D."/>
            <person name="Held B.W."/>
            <person name="Levasseur A."/>
            <person name="Lombard V."/>
            <person name="Morin E."/>
            <person name="Otillar R."/>
            <person name="Lindquist E.A."/>
            <person name="Sun H."/>
            <person name="LaButti K.M."/>
            <person name="Schmutz J."/>
            <person name="Jabbour D."/>
            <person name="Luo H."/>
            <person name="Baker S.E."/>
            <person name="Pisabarro A.G."/>
            <person name="Walton J.D."/>
            <person name="Blanchette R.A."/>
            <person name="Henrissat B."/>
            <person name="Martin F."/>
            <person name="Cullen D."/>
            <person name="Hibbett D.S."/>
            <person name="Grigoriev I.V."/>
        </authorList>
    </citation>
    <scope>NUCLEOTIDE SEQUENCE [LARGE SCALE GENOMIC DNA]</scope>
    <source>
        <strain evidence="4">FD-172 SS1</strain>
    </source>
</reference>
<evidence type="ECO:0000313" key="3">
    <source>
        <dbReference type="EMBL" id="KDQ12585.1"/>
    </source>
</evidence>